<comment type="caution">
    <text evidence="2">The sequence shown here is derived from an EMBL/GenBank/DDBJ whole genome shotgun (WGS) entry which is preliminary data.</text>
</comment>
<dbReference type="AlphaFoldDB" id="A0A6L2K2M2"/>
<dbReference type="EMBL" id="BKCJ010001740">
    <property type="protein sequence ID" value="GEU43658.1"/>
    <property type="molecule type" value="Genomic_DNA"/>
</dbReference>
<keyword evidence="1" id="KW-0472">Membrane</keyword>
<protein>
    <submittedName>
        <fullName evidence="2">Uncharacterized protein</fullName>
    </submittedName>
</protein>
<keyword evidence="1" id="KW-0812">Transmembrane</keyword>
<sequence length="277" mass="30939">MAGEGPANMIARRVDESRTFVNRMCDEAATAQDYVAQLTALIAKLQAIKDQEEVHDSFWSPMMLRGYGYDYVIYVMNVYIVATGITFWLCPMAPIIVCRKLICVWMLDVDVTHLLGVVFSDIIIGLLIIVDWCNHLVDCMLYYVGSVEGCSTARLQLFLLSMGPFFILDKLGKVAESPRLPDKMRVAFTQARKEEASFAALMCVCCSLRVSLSKKCMLAAKLEGLKEQGNAVRAFENIKEIVSRDFVTLGLLEQLLAHAQVGVDLKDGYLADVEEKV</sequence>
<reference evidence="2" key="1">
    <citation type="journal article" date="2019" name="Sci. Rep.">
        <title>Draft genome of Tanacetum cinerariifolium, the natural source of mosquito coil.</title>
        <authorList>
            <person name="Yamashiro T."/>
            <person name="Shiraishi A."/>
            <person name="Satake H."/>
            <person name="Nakayama K."/>
        </authorList>
    </citation>
    <scope>NUCLEOTIDE SEQUENCE</scope>
</reference>
<feature type="transmembrane region" description="Helical" evidence="1">
    <location>
        <begin position="71"/>
        <end position="90"/>
    </location>
</feature>
<evidence type="ECO:0000256" key="1">
    <source>
        <dbReference type="SAM" id="Phobius"/>
    </source>
</evidence>
<gene>
    <name evidence="2" type="ORF">Tci_015636</name>
</gene>
<proteinExistence type="predicted"/>
<name>A0A6L2K2M2_TANCI</name>
<evidence type="ECO:0000313" key="2">
    <source>
        <dbReference type="EMBL" id="GEU43658.1"/>
    </source>
</evidence>
<feature type="transmembrane region" description="Helical" evidence="1">
    <location>
        <begin position="111"/>
        <end position="130"/>
    </location>
</feature>
<keyword evidence="1" id="KW-1133">Transmembrane helix</keyword>
<accession>A0A6L2K2M2</accession>
<organism evidence="2">
    <name type="scientific">Tanacetum cinerariifolium</name>
    <name type="common">Dalmatian daisy</name>
    <name type="synonym">Chrysanthemum cinerariifolium</name>
    <dbReference type="NCBI Taxonomy" id="118510"/>
    <lineage>
        <taxon>Eukaryota</taxon>
        <taxon>Viridiplantae</taxon>
        <taxon>Streptophyta</taxon>
        <taxon>Embryophyta</taxon>
        <taxon>Tracheophyta</taxon>
        <taxon>Spermatophyta</taxon>
        <taxon>Magnoliopsida</taxon>
        <taxon>eudicotyledons</taxon>
        <taxon>Gunneridae</taxon>
        <taxon>Pentapetalae</taxon>
        <taxon>asterids</taxon>
        <taxon>campanulids</taxon>
        <taxon>Asterales</taxon>
        <taxon>Asteraceae</taxon>
        <taxon>Asteroideae</taxon>
        <taxon>Anthemideae</taxon>
        <taxon>Anthemidinae</taxon>
        <taxon>Tanacetum</taxon>
    </lineage>
</organism>